<reference evidence="2 3" key="1">
    <citation type="journal article" date="2024" name="Ann. Entomol. Soc. Am.">
        <title>Genomic analyses of the southern and eastern yellowjacket wasps (Hymenoptera: Vespidae) reveal evolutionary signatures of social life.</title>
        <authorList>
            <person name="Catto M.A."/>
            <person name="Caine P.B."/>
            <person name="Orr S.E."/>
            <person name="Hunt B.G."/>
            <person name="Goodisman M.A.D."/>
        </authorList>
    </citation>
    <scope>NUCLEOTIDE SEQUENCE [LARGE SCALE GENOMIC DNA]</scope>
    <source>
        <strain evidence="2">233</strain>
        <tissue evidence="2">Head and thorax</tissue>
    </source>
</reference>
<dbReference type="Proteomes" id="UP001607302">
    <property type="component" value="Unassembled WGS sequence"/>
</dbReference>
<evidence type="ECO:0000256" key="1">
    <source>
        <dbReference type="SAM" id="MobiDB-lite"/>
    </source>
</evidence>
<feature type="compositionally biased region" description="Basic and acidic residues" evidence="1">
    <location>
        <begin position="1"/>
        <end position="17"/>
    </location>
</feature>
<gene>
    <name evidence="2" type="ORF">V1478_010764</name>
</gene>
<organism evidence="2 3">
    <name type="scientific">Vespula squamosa</name>
    <name type="common">Southern yellow jacket</name>
    <name type="synonym">Wasp</name>
    <dbReference type="NCBI Taxonomy" id="30214"/>
    <lineage>
        <taxon>Eukaryota</taxon>
        <taxon>Metazoa</taxon>
        <taxon>Ecdysozoa</taxon>
        <taxon>Arthropoda</taxon>
        <taxon>Hexapoda</taxon>
        <taxon>Insecta</taxon>
        <taxon>Pterygota</taxon>
        <taxon>Neoptera</taxon>
        <taxon>Endopterygota</taxon>
        <taxon>Hymenoptera</taxon>
        <taxon>Apocrita</taxon>
        <taxon>Aculeata</taxon>
        <taxon>Vespoidea</taxon>
        <taxon>Vespidae</taxon>
        <taxon>Vespinae</taxon>
        <taxon>Vespula</taxon>
    </lineage>
</organism>
<keyword evidence="3" id="KW-1185">Reference proteome</keyword>
<protein>
    <submittedName>
        <fullName evidence="2">Uncharacterized protein</fullName>
    </submittedName>
</protein>
<feature type="region of interest" description="Disordered" evidence="1">
    <location>
        <begin position="1"/>
        <end position="22"/>
    </location>
</feature>
<dbReference type="AlphaFoldDB" id="A0ABD2AG88"/>
<evidence type="ECO:0000313" key="3">
    <source>
        <dbReference type="Proteomes" id="UP001607302"/>
    </source>
</evidence>
<dbReference type="EMBL" id="JAUDFV010000149">
    <property type="protein sequence ID" value="KAL2719302.1"/>
    <property type="molecule type" value="Genomic_DNA"/>
</dbReference>
<comment type="caution">
    <text evidence="2">The sequence shown here is derived from an EMBL/GenBank/DDBJ whole genome shotgun (WGS) entry which is preliminary data.</text>
</comment>
<name>A0ABD2AG88_VESSQ</name>
<accession>A0ABD2AG88</accession>
<evidence type="ECO:0000313" key="2">
    <source>
        <dbReference type="EMBL" id="KAL2719302.1"/>
    </source>
</evidence>
<sequence>MVDRGYQKEKIESEKEKKDKKKKKFPVTAMNFTFRPMEAMLQPMEKGYLQINMEAHEIDVFLSVYHLTLQLSIGFDMKLKFLELERLFSFYKYRVALNEIFEEVFDRHIKDYYENFAKGENIDASQFIVISFFRKKNYTDWLSVNHISMACGIEQKKCDIADLNDIHTKYCYKRA</sequence>
<proteinExistence type="predicted"/>